<dbReference type="Pfam" id="PF17906">
    <property type="entry name" value="HTH_48"/>
    <property type="match status" value="1"/>
</dbReference>
<reference evidence="3" key="1">
    <citation type="submission" date="2017-10" db="EMBL/GenBank/DDBJ databases">
        <title>Rapid genome shrinkage in a self-fertile nematode reveals novel sperm competition proteins.</title>
        <authorList>
            <person name="Yin D."/>
            <person name="Schwarz E.M."/>
            <person name="Thomas C.G."/>
            <person name="Felde R.L."/>
            <person name="Korf I.F."/>
            <person name="Cutter A.D."/>
            <person name="Schartner C.M."/>
            <person name="Ralston E.J."/>
            <person name="Meyer B.J."/>
            <person name="Haag E.S."/>
        </authorList>
    </citation>
    <scope>NUCLEOTIDE SEQUENCE [LARGE SCALE GENOMIC DNA]</scope>
    <source>
        <strain evidence="3">JU1422</strain>
    </source>
</reference>
<keyword evidence="3" id="KW-1185">Reference proteome</keyword>
<comment type="caution">
    <text evidence="2">The sequence shown here is derived from an EMBL/GenBank/DDBJ whole genome shotgun (WGS) entry which is preliminary data.</text>
</comment>
<protein>
    <recommendedName>
        <fullName evidence="1">F-box domain-containing protein</fullName>
    </recommendedName>
</protein>
<evidence type="ECO:0000313" key="2">
    <source>
        <dbReference type="EMBL" id="PIC29616.1"/>
    </source>
</evidence>
<name>A0A2G5TRJ3_9PELO</name>
<dbReference type="InterPro" id="IPR041426">
    <property type="entry name" value="Mos1_HTH"/>
</dbReference>
<evidence type="ECO:0000313" key="3">
    <source>
        <dbReference type="Proteomes" id="UP000230233"/>
    </source>
</evidence>
<dbReference type="InterPro" id="IPR001810">
    <property type="entry name" value="F-box_dom"/>
</dbReference>
<evidence type="ECO:0000259" key="1">
    <source>
        <dbReference type="PROSITE" id="PS50181"/>
    </source>
</evidence>
<dbReference type="OrthoDB" id="8056713at2759"/>
<dbReference type="PROSITE" id="PS50181">
    <property type="entry name" value="FBOX"/>
    <property type="match status" value="1"/>
</dbReference>
<dbReference type="SMART" id="SM00256">
    <property type="entry name" value="FBOX"/>
    <property type="match status" value="1"/>
</dbReference>
<feature type="domain" description="F-box" evidence="1">
    <location>
        <begin position="75"/>
        <end position="126"/>
    </location>
</feature>
<dbReference type="CDD" id="cd22150">
    <property type="entry name" value="F-box_CeFBXA-like"/>
    <property type="match status" value="1"/>
</dbReference>
<dbReference type="EMBL" id="PDUG01000005">
    <property type="protein sequence ID" value="PIC29616.1"/>
    <property type="molecule type" value="Genomic_DNA"/>
</dbReference>
<gene>
    <name evidence="2" type="primary">Cnig_chr_V.g21140</name>
    <name evidence="2" type="ORF">B9Z55_021140</name>
</gene>
<sequence length="343" mass="40280">MSSEIDEACLKDPKIRGHIIYYEFRSGKPIFECYKNFCERMGPNSLDFPDFEFWFQRFSAGNFNFEYDRGQDPKYRTLTDMPVHIFGKILENLGDDYQFKYRFTLRNVCKSFRAIADSWNPNIKKFSISSSLNNIDLSLDDQKFEYKDKNLAVDDIASVLVHPKLKLEKFDIWGDGKEFMEKLSLKLASLKINKFYVEKIYLSSHWSWESWKAIIPFLQGETAEFVGSLSEIAELVEKIGDSEDRSSTVGFPRITITCPSYMRAYMKDATKIVKNLLQFSNLKMCSLNVELKKTVQLKKNIQRFGAKIQEDHPEIFHYPIPYSADFFEIEIQPYEIRIERKSP</sequence>
<accession>A0A2G5TRJ3</accession>
<dbReference type="Proteomes" id="UP000230233">
    <property type="component" value="Chromosome V"/>
</dbReference>
<dbReference type="AlphaFoldDB" id="A0A2G5TRJ3"/>
<dbReference type="Pfam" id="PF00646">
    <property type="entry name" value="F-box"/>
    <property type="match status" value="1"/>
</dbReference>
<organism evidence="2 3">
    <name type="scientific">Caenorhabditis nigoni</name>
    <dbReference type="NCBI Taxonomy" id="1611254"/>
    <lineage>
        <taxon>Eukaryota</taxon>
        <taxon>Metazoa</taxon>
        <taxon>Ecdysozoa</taxon>
        <taxon>Nematoda</taxon>
        <taxon>Chromadorea</taxon>
        <taxon>Rhabditida</taxon>
        <taxon>Rhabditina</taxon>
        <taxon>Rhabditomorpha</taxon>
        <taxon>Rhabditoidea</taxon>
        <taxon>Rhabditidae</taxon>
        <taxon>Peloderinae</taxon>
        <taxon>Caenorhabditis</taxon>
    </lineage>
</organism>
<proteinExistence type="predicted"/>